<dbReference type="GO" id="GO:0000775">
    <property type="term" value="C:chromosome, centromeric region"/>
    <property type="evidence" value="ECO:0007669"/>
    <property type="project" value="TreeGrafter"/>
</dbReference>
<dbReference type="Gene3D" id="6.10.250.2320">
    <property type="match status" value="1"/>
</dbReference>
<dbReference type="Proteomes" id="UP000472261">
    <property type="component" value="Unplaced"/>
</dbReference>
<protein>
    <submittedName>
        <fullName evidence="1">Uncharacterized protein</fullName>
    </submittedName>
</protein>
<reference evidence="1" key="2">
    <citation type="submission" date="2025-09" db="UniProtKB">
        <authorList>
            <consortium name="Ensembl"/>
        </authorList>
    </citation>
    <scope>IDENTIFICATION</scope>
</reference>
<accession>A0A669QSJ8</accession>
<name>A0A669QSJ8_PHACC</name>
<dbReference type="GO" id="GO:0034080">
    <property type="term" value="P:CENP-A containing chromatin assembly"/>
    <property type="evidence" value="ECO:0007669"/>
    <property type="project" value="TreeGrafter"/>
</dbReference>
<proteinExistence type="predicted"/>
<dbReference type="Ensembl" id="ENSPCLT00000032962.1">
    <property type="protein sequence ID" value="ENSPCLP00000023724.1"/>
    <property type="gene ID" value="ENSPCLG00000020934.1"/>
</dbReference>
<evidence type="ECO:0000313" key="2">
    <source>
        <dbReference type="Proteomes" id="UP000472261"/>
    </source>
</evidence>
<dbReference type="PANTHER" id="PTHR15992:SF5">
    <property type="entry name" value="HOLLIDAY JUNCTION RECOGNITION PROTEIN"/>
    <property type="match status" value="1"/>
</dbReference>
<reference evidence="1" key="1">
    <citation type="submission" date="2025-08" db="UniProtKB">
        <authorList>
            <consortium name="Ensembl"/>
        </authorList>
    </citation>
    <scope>IDENTIFICATION</scope>
</reference>
<dbReference type="GO" id="GO:0042393">
    <property type="term" value="F:histone binding"/>
    <property type="evidence" value="ECO:0007669"/>
    <property type="project" value="TreeGrafter"/>
</dbReference>
<dbReference type="AlphaFoldDB" id="A0A669QSJ8"/>
<organism evidence="1 2">
    <name type="scientific">Phasianus colchicus</name>
    <name type="common">Common pheasant</name>
    <dbReference type="NCBI Taxonomy" id="9054"/>
    <lineage>
        <taxon>Eukaryota</taxon>
        <taxon>Metazoa</taxon>
        <taxon>Chordata</taxon>
        <taxon>Craniata</taxon>
        <taxon>Vertebrata</taxon>
        <taxon>Euteleostomi</taxon>
        <taxon>Archelosauria</taxon>
        <taxon>Archosauria</taxon>
        <taxon>Dinosauria</taxon>
        <taxon>Saurischia</taxon>
        <taxon>Theropoda</taxon>
        <taxon>Coelurosauria</taxon>
        <taxon>Aves</taxon>
        <taxon>Neognathae</taxon>
        <taxon>Galloanserae</taxon>
        <taxon>Galliformes</taxon>
        <taxon>Phasianidae</taxon>
        <taxon>Phasianinae</taxon>
        <taxon>Phasianus</taxon>
    </lineage>
</organism>
<dbReference type="PANTHER" id="PTHR15992">
    <property type="entry name" value="HOLLIDAY JUNCTION RECOGNITION PROTEIN"/>
    <property type="match status" value="1"/>
</dbReference>
<keyword evidence="2" id="KW-1185">Reference proteome</keyword>
<evidence type="ECO:0000313" key="1">
    <source>
        <dbReference type="Ensembl" id="ENSPCLP00000023724.1"/>
    </source>
</evidence>
<sequence length="78" mass="9235">MALDLDELLRRSKTRFQTSILGILERYNYPFEDDFVISMETLTYDTPDGPKQWGDLSIKELRKLFKVPYNIVNISVYL</sequence>
<dbReference type="OMA" id="KELFKWN"/>